<evidence type="ECO:0000256" key="6">
    <source>
        <dbReference type="ARBA" id="ARBA00022882"/>
    </source>
</evidence>
<evidence type="ECO:0000256" key="10">
    <source>
        <dbReference type="ARBA" id="ARBA00023136"/>
    </source>
</evidence>
<feature type="transmembrane region" description="Helical" evidence="12">
    <location>
        <begin position="20"/>
        <end position="40"/>
    </location>
</feature>
<dbReference type="Pfam" id="PF00520">
    <property type="entry name" value="Ion_trans"/>
    <property type="match status" value="1"/>
</dbReference>
<feature type="transmembrane region" description="Helical" evidence="12">
    <location>
        <begin position="52"/>
        <end position="71"/>
    </location>
</feature>
<evidence type="ECO:0000259" key="13">
    <source>
        <dbReference type="Pfam" id="PF00520"/>
    </source>
</evidence>
<evidence type="ECO:0000256" key="4">
    <source>
        <dbReference type="ARBA" id="ARBA00022692"/>
    </source>
</evidence>
<dbReference type="InterPro" id="IPR027359">
    <property type="entry name" value="Volt_channel_dom_sf"/>
</dbReference>
<keyword evidence="5" id="KW-0631">Potassium channel</keyword>
<dbReference type="EMBL" id="FNBA01000003">
    <property type="protein sequence ID" value="SDE90407.1"/>
    <property type="molecule type" value="Genomic_DNA"/>
</dbReference>
<feature type="transmembrane region" description="Helical" evidence="12">
    <location>
        <begin position="173"/>
        <end position="192"/>
    </location>
</feature>
<protein>
    <submittedName>
        <fullName evidence="14">Voltage-gated potassium channel</fullName>
    </submittedName>
</protein>
<sequence>MHNLKNMITNLDTKIGRQFALFIQILIILSLVSFSIETLPDLSPDVRKALRYFEVFCIVIFSIEYLLRLYYAPKKLHYIFSFYGIIDLLAILPFYITLGIDLRSIRVFRVFRIFRIFKLMRYNKALNHFKDAAKEAKEEIILFLLVTLILLYLSAVGIYFFENEAQPDKFSSIFHSLWWAISTLTTVGYGDVYPITLGGKIFTFFLLIIGLGIVTVPAGIVASALSKSTKVNTPSDE</sequence>
<keyword evidence="15" id="KW-1185">Reference proteome</keyword>
<keyword evidence="2" id="KW-0813">Transport</keyword>
<name>A0A1G7GQJ8_9FLAO</name>
<dbReference type="PANTHER" id="PTHR11537:SF254">
    <property type="entry name" value="POTASSIUM VOLTAGE-GATED CHANNEL PROTEIN SHAB"/>
    <property type="match status" value="1"/>
</dbReference>
<gene>
    <name evidence="14" type="ORF">SAMN05421855_103278</name>
</gene>
<dbReference type="GO" id="GO:0001508">
    <property type="term" value="P:action potential"/>
    <property type="evidence" value="ECO:0007669"/>
    <property type="project" value="TreeGrafter"/>
</dbReference>
<evidence type="ECO:0000256" key="1">
    <source>
        <dbReference type="ARBA" id="ARBA00004141"/>
    </source>
</evidence>
<accession>A0A1G7GQJ8</accession>
<evidence type="ECO:0000256" key="3">
    <source>
        <dbReference type="ARBA" id="ARBA00022538"/>
    </source>
</evidence>
<evidence type="ECO:0000256" key="11">
    <source>
        <dbReference type="ARBA" id="ARBA00023303"/>
    </source>
</evidence>
<evidence type="ECO:0000256" key="5">
    <source>
        <dbReference type="ARBA" id="ARBA00022826"/>
    </source>
</evidence>
<dbReference type="AlphaFoldDB" id="A0A1G7GQJ8"/>
<feature type="transmembrane region" description="Helical" evidence="12">
    <location>
        <begin position="204"/>
        <end position="225"/>
    </location>
</feature>
<dbReference type="InterPro" id="IPR005821">
    <property type="entry name" value="Ion_trans_dom"/>
</dbReference>
<proteinExistence type="predicted"/>
<dbReference type="SUPFAM" id="SSF81324">
    <property type="entry name" value="Voltage-gated potassium channels"/>
    <property type="match status" value="1"/>
</dbReference>
<keyword evidence="10 12" id="KW-0472">Membrane</keyword>
<feature type="domain" description="Ion transport" evidence="13">
    <location>
        <begin position="18"/>
        <end position="229"/>
    </location>
</feature>
<keyword evidence="7" id="KW-0630">Potassium</keyword>
<dbReference type="PANTHER" id="PTHR11537">
    <property type="entry name" value="VOLTAGE-GATED POTASSIUM CHANNEL"/>
    <property type="match status" value="1"/>
</dbReference>
<dbReference type="Gene3D" id="1.10.287.70">
    <property type="match status" value="1"/>
</dbReference>
<keyword evidence="9" id="KW-0406">Ion transport</keyword>
<organism evidence="14 15">
    <name type="scientific">Ulvibacter litoralis</name>
    <dbReference type="NCBI Taxonomy" id="227084"/>
    <lineage>
        <taxon>Bacteria</taxon>
        <taxon>Pseudomonadati</taxon>
        <taxon>Bacteroidota</taxon>
        <taxon>Flavobacteriia</taxon>
        <taxon>Flavobacteriales</taxon>
        <taxon>Flavobacteriaceae</taxon>
        <taxon>Ulvibacter</taxon>
    </lineage>
</organism>
<evidence type="ECO:0000256" key="7">
    <source>
        <dbReference type="ARBA" id="ARBA00022958"/>
    </source>
</evidence>
<evidence type="ECO:0000256" key="9">
    <source>
        <dbReference type="ARBA" id="ARBA00023065"/>
    </source>
</evidence>
<feature type="transmembrane region" description="Helical" evidence="12">
    <location>
        <begin position="140"/>
        <end position="161"/>
    </location>
</feature>
<keyword evidence="4 12" id="KW-0812">Transmembrane</keyword>
<keyword evidence="6" id="KW-0851">Voltage-gated channel</keyword>
<dbReference type="PRINTS" id="PR00169">
    <property type="entry name" value="KCHANNEL"/>
</dbReference>
<dbReference type="Proteomes" id="UP000199321">
    <property type="component" value="Unassembled WGS sequence"/>
</dbReference>
<dbReference type="InterPro" id="IPR028325">
    <property type="entry name" value="VG_K_chnl"/>
</dbReference>
<dbReference type="Gene3D" id="1.20.120.350">
    <property type="entry name" value="Voltage-gated potassium channels. Chain C"/>
    <property type="match status" value="1"/>
</dbReference>
<keyword evidence="8 12" id="KW-1133">Transmembrane helix</keyword>
<feature type="transmembrane region" description="Helical" evidence="12">
    <location>
        <begin position="77"/>
        <end position="100"/>
    </location>
</feature>
<evidence type="ECO:0000256" key="2">
    <source>
        <dbReference type="ARBA" id="ARBA00022448"/>
    </source>
</evidence>
<evidence type="ECO:0000313" key="14">
    <source>
        <dbReference type="EMBL" id="SDE90407.1"/>
    </source>
</evidence>
<keyword evidence="3" id="KW-0633">Potassium transport</keyword>
<evidence type="ECO:0000313" key="15">
    <source>
        <dbReference type="Proteomes" id="UP000199321"/>
    </source>
</evidence>
<reference evidence="14 15" key="1">
    <citation type="submission" date="2016-10" db="EMBL/GenBank/DDBJ databases">
        <authorList>
            <person name="de Groot N.N."/>
        </authorList>
    </citation>
    <scope>NUCLEOTIDE SEQUENCE [LARGE SCALE GENOMIC DNA]</scope>
    <source>
        <strain evidence="14 15">DSM 16195</strain>
    </source>
</reference>
<dbReference type="GO" id="GO:0008076">
    <property type="term" value="C:voltage-gated potassium channel complex"/>
    <property type="evidence" value="ECO:0007669"/>
    <property type="project" value="InterPro"/>
</dbReference>
<dbReference type="STRING" id="227084.SAMN05421855_103278"/>
<comment type="subcellular location">
    <subcellularLocation>
        <location evidence="1">Membrane</location>
        <topology evidence="1">Multi-pass membrane protein</topology>
    </subcellularLocation>
</comment>
<evidence type="ECO:0000256" key="8">
    <source>
        <dbReference type="ARBA" id="ARBA00022989"/>
    </source>
</evidence>
<dbReference type="GO" id="GO:0005249">
    <property type="term" value="F:voltage-gated potassium channel activity"/>
    <property type="evidence" value="ECO:0007669"/>
    <property type="project" value="InterPro"/>
</dbReference>
<keyword evidence="11 14" id="KW-0407">Ion channel</keyword>
<evidence type="ECO:0000256" key="12">
    <source>
        <dbReference type="SAM" id="Phobius"/>
    </source>
</evidence>